<reference evidence="1" key="1">
    <citation type="submission" date="2024-09" db="EMBL/GenBank/DDBJ databases">
        <title>Black Yeasts Isolated from many extreme environments.</title>
        <authorList>
            <person name="Coleine C."/>
            <person name="Stajich J.E."/>
            <person name="Selbmann L."/>
        </authorList>
    </citation>
    <scope>NUCLEOTIDE SEQUENCE</scope>
    <source>
        <strain evidence="1">CCFEE 5737</strain>
    </source>
</reference>
<sequence>MLLRAGSRLIVARRTIPAPLSLAATTPWARQYAKHGKRPNRTQDTTSVTATSREPNRSQTWKPSDGVKFGAGSAAAAAGSEKVKSTQKLEDSTNETAENSQDATPSRNTTPMDQPGPGRPERATRRADTEAESSRLTGEFDGPQSSAANTTPESQPTEPPSRASEEEPVAPRQPLPDLRQGIPSTFAQEFLKQQEKAEPTQPIDTPESEREAHHGINITEDENAKEPIPGGGGRGQGELPRSAYETSTDKFRNRAANWMYASFALLAVTGTVFLGRNWETDEEERKHPDAPSGWNLSHFYQRATARLADQMGYYTEPTFPKLLPVIDPAPPYTLVISLEDLMIHSEWTRKDGWRMAKRPGIDYFLRYLSQYYELVIFTTLPFAQADPVIRKLDPFRIVMWPLFREATRYEKGEYVKDLSYLNRDLSKVILIDTKGSHAAHQPGNAIILPPWKGDPKDRDLVALIPFLEHVATVGVPDVRSVLASFKDKHIPTEFASREATAKQRFLDQQAAEKKSRPRVSGLGSLGNMLGIKHEPEKQIMSDGTIVDPRLDQGKWIGDIIRERGQRQYEALDKEIRENGEKWLREMAEEEKKAQEEQMRSMKSGMLGYFGGGGKPGAVGNPPQSTPPNTAA</sequence>
<name>A0ACC3D5L3_9PEZI</name>
<keyword evidence="2" id="KW-1185">Reference proteome</keyword>
<evidence type="ECO:0000313" key="2">
    <source>
        <dbReference type="Proteomes" id="UP001186974"/>
    </source>
</evidence>
<proteinExistence type="predicted"/>
<dbReference type="Proteomes" id="UP001186974">
    <property type="component" value="Unassembled WGS sequence"/>
</dbReference>
<protein>
    <submittedName>
        <fullName evidence="1">Uncharacterized protein</fullName>
    </submittedName>
</protein>
<gene>
    <name evidence="1" type="ORF">LTS18_004674</name>
</gene>
<dbReference type="EMBL" id="JAWDJW010007432">
    <property type="protein sequence ID" value="KAK3062171.1"/>
    <property type="molecule type" value="Genomic_DNA"/>
</dbReference>
<organism evidence="1 2">
    <name type="scientific">Coniosporium uncinatum</name>
    <dbReference type="NCBI Taxonomy" id="93489"/>
    <lineage>
        <taxon>Eukaryota</taxon>
        <taxon>Fungi</taxon>
        <taxon>Dikarya</taxon>
        <taxon>Ascomycota</taxon>
        <taxon>Pezizomycotina</taxon>
        <taxon>Dothideomycetes</taxon>
        <taxon>Dothideomycetes incertae sedis</taxon>
        <taxon>Coniosporium</taxon>
    </lineage>
</organism>
<evidence type="ECO:0000313" key="1">
    <source>
        <dbReference type="EMBL" id="KAK3062171.1"/>
    </source>
</evidence>
<accession>A0ACC3D5L3</accession>
<comment type="caution">
    <text evidence="1">The sequence shown here is derived from an EMBL/GenBank/DDBJ whole genome shotgun (WGS) entry which is preliminary data.</text>
</comment>